<organism evidence="10">
    <name type="scientific">Oikopleura dioica</name>
    <name type="common">Tunicate</name>
    <dbReference type="NCBI Taxonomy" id="34765"/>
    <lineage>
        <taxon>Eukaryota</taxon>
        <taxon>Metazoa</taxon>
        <taxon>Chordata</taxon>
        <taxon>Tunicata</taxon>
        <taxon>Appendicularia</taxon>
        <taxon>Copelata</taxon>
        <taxon>Oikopleuridae</taxon>
        <taxon>Oikopleura</taxon>
    </lineage>
</organism>
<proteinExistence type="predicted"/>
<feature type="compositionally biased region" description="Basic and acidic residues" evidence="7">
    <location>
        <begin position="859"/>
        <end position="879"/>
    </location>
</feature>
<dbReference type="CDD" id="cd06421">
    <property type="entry name" value="CESA_CelA_like"/>
    <property type="match status" value="1"/>
</dbReference>
<name>E4XPM8_OIKDI</name>
<dbReference type="CDD" id="cd00192">
    <property type="entry name" value="PTKc"/>
    <property type="match status" value="1"/>
</dbReference>
<feature type="compositionally biased region" description="Basic and acidic residues" evidence="7">
    <location>
        <begin position="986"/>
        <end position="998"/>
    </location>
</feature>
<dbReference type="GO" id="GO:0004553">
    <property type="term" value="F:hydrolase activity, hydrolyzing O-glycosyl compounds"/>
    <property type="evidence" value="ECO:0007669"/>
    <property type="project" value="InterPro"/>
</dbReference>
<dbReference type="GO" id="GO:0016757">
    <property type="term" value="F:glycosyltransferase activity"/>
    <property type="evidence" value="ECO:0007669"/>
    <property type="project" value="UniProtKB-KW"/>
</dbReference>
<dbReference type="EMBL" id="FN653094">
    <property type="protein sequence ID" value="CBY11816.1"/>
    <property type="molecule type" value="Genomic_DNA"/>
</dbReference>
<reference evidence="10" key="1">
    <citation type="journal article" date="2010" name="Science">
        <title>Plasticity of animal genome architecture unmasked by rapid evolution of a pelagic tunicate.</title>
        <authorList>
            <person name="Denoeud F."/>
            <person name="Henriet S."/>
            <person name="Mungpakdee S."/>
            <person name="Aury J.M."/>
            <person name="Da Silva C."/>
            <person name="Brinkmann H."/>
            <person name="Mikhaleva J."/>
            <person name="Olsen L.C."/>
            <person name="Jubin C."/>
            <person name="Canestro C."/>
            <person name="Bouquet J.M."/>
            <person name="Danks G."/>
            <person name="Poulain J."/>
            <person name="Campsteijn C."/>
            <person name="Adamski M."/>
            <person name="Cross I."/>
            <person name="Yadetie F."/>
            <person name="Muffato M."/>
            <person name="Louis A."/>
            <person name="Butcher S."/>
            <person name="Tsagkogeorga G."/>
            <person name="Konrad A."/>
            <person name="Singh S."/>
            <person name="Jensen M.F."/>
            <person name="Cong E.H."/>
            <person name="Eikeseth-Otteraa H."/>
            <person name="Noel B."/>
            <person name="Anthouard V."/>
            <person name="Porcel B.M."/>
            <person name="Kachouri-Lafond R."/>
            <person name="Nishino A."/>
            <person name="Ugolini M."/>
            <person name="Chourrout P."/>
            <person name="Nishida H."/>
            <person name="Aasland R."/>
            <person name="Huzurbazar S."/>
            <person name="Westhof E."/>
            <person name="Delsuc F."/>
            <person name="Lehrach H."/>
            <person name="Reinhardt R."/>
            <person name="Weissenbach J."/>
            <person name="Roy S.W."/>
            <person name="Artiguenave F."/>
            <person name="Postlethwait J.H."/>
            <person name="Manak J.R."/>
            <person name="Thompson E.M."/>
            <person name="Jaillon O."/>
            <person name="Du Pasquier L."/>
            <person name="Boudinot P."/>
            <person name="Liberles D.A."/>
            <person name="Volff J.N."/>
            <person name="Philippe H."/>
            <person name="Lenhard B."/>
            <person name="Roest Crollius H."/>
            <person name="Wincker P."/>
            <person name="Chourrout D."/>
        </authorList>
    </citation>
    <scope>NUCLEOTIDE SEQUENCE [LARGE SCALE GENOMIC DNA]</scope>
</reference>
<gene>
    <name evidence="10" type="ORF">GSOID_T00017000001</name>
</gene>
<feature type="compositionally biased region" description="Basic and acidic residues" evidence="7">
    <location>
        <begin position="919"/>
        <end position="930"/>
    </location>
</feature>
<keyword evidence="4 8" id="KW-0812">Transmembrane</keyword>
<comment type="subcellular location">
    <subcellularLocation>
        <location evidence="1">Membrane</location>
        <topology evidence="1">Multi-pass membrane protein</topology>
    </subcellularLocation>
</comment>
<dbReference type="GO" id="GO:0016020">
    <property type="term" value="C:membrane"/>
    <property type="evidence" value="ECO:0007669"/>
    <property type="project" value="UniProtKB-SubCell"/>
</dbReference>
<dbReference type="PANTHER" id="PTHR43867">
    <property type="entry name" value="CELLULOSE SYNTHASE CATALYTIC SUBUNIT A [UDP-FORMING]"/>
    <property type="match status" value="1"/>
</dbReference>
<dbReference type="InParanoid" id="E4XPM8"/>
<feature type="region of interest" description="Disordered" evidence="7">
    <location>
        <begin position="985"/>
        <end position="1079"/>
    </location>
</feature>
<feature type="transmembrane region" description="Helical" evidence="8">
    <location>
        <begin position="1128"/>
        <end position="1147"/>
    </location>
</feature>
<dbReference type="SUPFAM" id="SSF51989">
    <property type="entry name" value="Glycosyl hydrolases family 6, cellulases"/>
    <property type="match status" value="1"/>
</dbReference>
<keyword evidence="11" id="KW-1185">Reference proteome</keyword>
<dbReference type="Gene3D" id="3.90.550.10">
    <property type="entry name" value="Spore Coat Polysaccharide Biosynthesis Protein SpsA, Chain A"/>
    <property type="match status" value="1"/>
</dbReference>
<evidence type="ECO:0000256" key="4">
    <source>
        <dbReference type="ARBA" id="ARBA00022692"/>
    </source>
</evidence>
<evidence type="ECO:0000256" key="3">
    <source>
        <dbReference type="ARBA" id="ARBA00022679"/>
    </source>
</evidence>
<dbReference type="InterPro" id="IPR001245">
    <property type="entry name" value="Ser-Thr/Tyr_kinase_cat_dom"/>
</dbReference>
<dbReference type="PANTHER" id="PTHR43867:SF2">
    <property type="entry name" value="CELLULOSE SYNTHASE CATALYTIC SUBUNIT A [UDP-FORMING]"/>
    <property type="match status" value="1"/>
</dbReference>
<protein>
    <recommendedName>
        <fullName evidence="9">Protein kinase domain-containing protein</fullName>
    </recommendedName>
</protein>
<keyword evidence="2" id="KW-0328">Glycosyltransferase</keyword>
<evidence type="ECO:0000256" key="7">
    <source>
        <dbReference type="SAM" id="MobiDB-lite"/>
    </source>
</evidence>
<dbReference type="InterPro" id="IPR000719">
    <property type="entry name" value="Prot_kinase_dom"/>
</dbReference>
<evidence type="ECO:0000256" key="8">
    <source>
        <dbReference type="SAM" id="Phobius"/>
    </source>
</evidence>
<evidence type="ECO:0000256" key="5">
    <source>
        <dbReference type="ARBA" id="ARBA00022989"/>
    </source>
</evidence>
<evidence type="ECO:0000256" key="6">
    <source>
        <dbReference type="ARBA" id="ARBA00023136"/>
    </source>
</evidence>
<evidence type="ECO:0000313" key="10">
    <source>
        <dbReference type="EMBL" id="CBY11816.1"/>
    </source>
</evidence>
<feature type="compositionally biased region" description="Polar residues" evidence="7">
    <location>
        <begin position="1044"/>
        <end position="1058"/>
    </location>
</feature>
<dbReference type="SUPFAM" id="SSF53448">
    <property type="entry name" value="Nucleotide-diphospho-sugar transferases"/>
    <property type="match status" value="1"/>
</dbReference>
<dbReference type="GO" id="GO:0004713">
    <property type="term" value="F:protein tyrosine kinase activity"/>
    <property type="evidence" value="ECO:0007669"/>
    <property type="project" value="InterPro"/>
</dbReference>
<keyword evidence="5 8" id="KW-1133">Transmembrane helix</keyword>
<keyword evidence="3" id="KW-0808">Transferase</keyword>
<feature type="transmembrane region" description="Helical" evidence="8">
    <location>
        <begin position="1665"/>
        <end position="1686"/>
    </location>
</feature>
<dbReference type="InterPro" id="IPR011009">
    <property type="entry name" value="Kinase-like_dom_sf"/>
</dbReference>
<evidence type="ECO:0000256" key="1">
    <source>
        <dbReference type="ARBA" id="ARBA00004141"/>
    </source>
</evidence>
<feature type="transmembrane region" description="Helical" evidence="8">
    <location>
        <begin position="1600"/>
        <end position="1620"/>
    </location>
</feature>
<feature type="compositionally biased region" description="Polar residues" evidence="7">
    <location>
        <begin position="1016"/>
        <end position="1037"/>
    </location>
</feature>
<dbReference type="InterPro" id="IPR008266">
    <property type="entry name" value="Tyr_kinase_AS"/>
</dbReference>
<dbReference type="InterPro" id="IPR016288">
    <property type="entry name" value="Beta_cellobiohydrolase"/>
</dbReference>
<feature type="transmembrane region" description="Helical" evidence="8">
    <location>
        <begin position="1626"/>
        <end position="1653"/>
    </location>
</feature>
<feature type="region of interest" description="Disordered" evidence="7">
    <location>
        <begin position="843"/>
        <end position="939"/>
    </location>
</feature>
<dbReference type="PRINTS" id="PR00109">
    <property type="entry name" value="TYRKINASE"/>
</dbReference>
<dbReference type="PROSITE" id="PS50011">
    <property type="entry name" value="PROTEIN_KINASE_DOM"/>
    <property type="match status" value="1"/>
</dbReference>
<keyword evidence="6 8" id="KW-0472">Membrane</keyword>
<dbReference type="Pfam" id="PF13632">
    <property type="entry name" value="Glyco_trans_2_3"/>
    <property type="match status" value="1"/>
</dbReference>
<evidence type="ECO:0000259" key="9">
    <source>
        <dbReference type="PROSITE" id="PS50011"/>
    </source>
</evidence>
<evidence type="ECO:0000313" key="11">
    <source>
        <dbReference type="Proteomes" id="UP000001307"/>
    </source>
</evidence>
<feature type="domain" description="Protein kinase" evidence="9">
    <location>
        <begin position="73"/>
        <end position="353"/>
    </location>
</feature>
<dbReference type="Pfam" id="PF01341">
    <property type="entry name" value="Glyco_hydro_6"/>
    <property type="match status" value="1"/>
</dbReference>
<dbReference type="Gene3D" id="1.10.510.10">
    <property type="entry name" value="Transferase(Phosphotransferase) domain 1"/>
    <property type="match status" value="1"/>
</dbReference>
<feature type="transmembrane region" description="Helical" evidence="8">
    <location>
        <begin position="1503"/>
        <end position="1524"/>
    </location>
</feature>
<dbReference type="SMART" id="SM00219">
    <property type="entry name" value="TyrKc"/>
    <property type="match status" value="1"/>
</dbReference>
<dbReference type="GO" id="GO:0030245">
    <property type="term" value="P:cellulose catabolic process"/>
    <property type="evidence" value="ECO:0007669"/>
    <property type="project" value="InterPro"/>
</dbReference>
<dbReference type="InterPro" id="IPR036434">
    <property type="entry name" value="Beta_cellobiohydrolase_sf"/>
</dbReference>
<dbReference type="PROSITE" id="PS00109">
    <property type="entry name" value="PROTEIN_KINASE_TYR"/>
    <property type="match status" value="1"/>
</dbReference>
<evidence type="ECO:0000256" key="2">
    <source>
        <dbReference type="ARBA" id="ARBA00022676"/>
    </source>
</evidence>
<feature type="transmembrane region" description="Helical" evidence="8">
    <location>
        <begin position="1472"/>
        <end position="1497"/>
    </location>
</feature>
<dbReference type="InterPro" id="IPR020635">
    <property type="entry name" value="Tyr_kinase_cat_dom"/>
</dbReference>
<feature type="compositionally biased region" description="Polar residues" evidence="7">
    <location>
        <begin position="887"/>
        <end position="918"/>
    </location>
</feature>
<dbReference type="InterPro" id="IPR029044">
    <property type="entry name" value="Nucleotide-diphossugar_trans"/>
</dbReference>
<dbReference type="InterPro" id="IPR001173">
    <property type="entry name" value="Glyco_trans_2-like"/>
</dbReference>
<dbReference type="OrthoDB" id="1483400at2759"/>
<dbReference type="SUPFAM" id="SSF56112">
    <property type="entry name" value="Protein kinase-like (PK-like)"/>
    <property type="match status" value="1"/>
</dbReference>
<sequence>MRLLESLEFIFFKNCGRFRKNVEKAPPKVHPRLPPDLIELIESTDDVENSEKAMQKIRLLFLRLGEIQFEEENGLRKKVGMGNFGKVYLARVSNSRGALFCVKEIIDEENRLQFVKEALVMLRLSNHANVLGLSHIAYESNRKCPILITAYMKNGSLISFLRSSNAILYDLALRWSAEAACGMKHLTSEGIVHRDLAARNCLLSDDFTLKICDFGLSRKMDHYIGCGYYKQQNRCDMPFRWLAPEALELKKFSSKTDLWSFGILLWEIFTRGHVPYKEIGTVQELKEYLSKEYETEILGIKKPQRLRRPPKVTDDLWPLIESTWHPDPKYRPSFENLSYSLKILAKDYKTSYLEIDRLDVSYRTTVQCTPRSILKKSFQKSLSEQLTITQVERHKSARWATMPCRMNPRDSIELHTHSFPKMHVDDRDSANYYEDDYVSISPESPLCIDQLEKISDIEILMQRLWQQEKFTFDHFSLIAKCASGASKSSPFFPLGIKMFKISESIELKIEIADMILDYLSSLSLSNNDIGISRTNEIYSAVLDFIKDEVPFDTSLEHYHCIFILGCHLKEDLMNQSPMEKFFKLYSWWESMIFILLNDFNFFESKSSHSDFIAVYKKVLIKPMWWNNFSSLLTCLNLKCLDQLLEQEEFLVAAKIFKNFFSKAVLGLRDDKDILELDLLLESGQKFCERALLQKNVDKTMRWIQNFTEILDIAYHSIETCSSQSQILKLLLMRPTIITRDENNELKLLPFGIEQDEAEDLLSEDYFGRIILELLARRTDLVDFVPILNNDVLALGLQCLYDMSSQKHSCTLNKDQHIAALLLIHECLDKCGYIKMPVMRRSNSSDSFEYRTGPTHRPSNRPDRDRTYESIEQNYRERPPRPSKPPSVTTSNRSKTNHNINSWSRTNNSVPPSNASSFSRPDHARAYDDQPSRPSTLNIRSEISRIRAELRQLEMEESKSPSEMAELTSLYELQLRKMIQEQIPEDSSIREFIHPEDTIRPPSRPVKNRAPVPPNQAPSVASRTTRISTNNNQNSSRPTPKVRSRQASNKPFSQETSKQARQKQKVKDETHDLPPATGQPWIDAAGIERMALEDDGEDWSHYKNFVIDDTPAPEASIPVPKVEYKPTNYVYQFLYIFYLISLLAYIYVRLTFTLDAPGLNRIYCVLVAILEISTCPSLIIQGMTMWKWTSREPPSLSAFERPKFHTIRVMIPTYNEPLEVVAGTLHEVMHMDVPAGLHLHIYVLDDGKRGNLEEYILGRRTKKYVFLHYIARQKLPGVPHHAKAGNINHTLRFVYDRAEAKGEAVVVFDADFMPRRNYLWRVLPVFSEKRDRPIGLVQTPQFFYNVNADEDVWDHLNVSFFHRIEPSLDQWSAVNCCGTNFTVRADALKSVGYFPVGCLTEDTLLSLRLCTEGWAVSYHHEVLAIGQSPHEITEIFKQRSRWCKGNLQIFLDDFPLTQAGLTMSQRIFYSSCGYNYFCAAISIPFFQLVPSWAIFFGLWPVSEIGLEFAFTFLVYYTLGNLLLLYPPPGFQVKDMWNGELASTNLWYTYFNGVRRIVGVKLTQGRGELTFKATKKKAEGDDDDDSGVGFQKEDIRACYMHFIMFFLMLITILYAIIKAIIARSVKFYYYYMYMIGMGWSLINIIPYFVVVIYCWYRTRIPGIMCAILRNVQLLLRGACAILLLIQAFTTRNLTETFICPHPYSATIGTDRLTMIRTLDDVTGKEIERNTFWLLGMKDDFYTIQQIKQSACEDSSVPVVVFYMAPRTGLVLDEQASHYMPPDRLPTWEEYDAKIEEYGEALSDVPIMLILEPSFLMHTFNSENEYHAADYQLSFTQRVDSIIRKFPKAWTYVDAGNALYLQWAVNMDHIVDVLQQMPVGLRGFAMNVGSFVNSTYNMQLASELHCQTGLNYVIDTSRNGGIFSDRSMDEINECTYDPPYISRGAIPGYGPGSKKAINRVDTDLKIDSDYGDYYSDYYYSQSKASTIENDVAQNLPDIVDKNTSTTSTVTTTTRSMILRYLNVSQMRLKRKGVDCLFLQGRVIFKTLTKLRINLSKGHDANSWVKTPGEGDGRLFASGTYHECLLEHTIECDDTCPAYVPKINGEFARERTCTCDPDELLDYSYEDNDT</sequence>
<dbReference type="Pfam" id="PF07714">
    <property type="entry name" value="PK_Tyr_Ser-Thr"/>
    <property type="match status" value="1"/>
</dbReference>
<dbReference type="Proteomes" id="UP000001307">
    <property type="component" value="Unassembled WGS sequence"/>
</dbReference>
<dbReference type="Gene3D" id="3.20.20.40">
    <property type="entry name" value="1, 4-beta cellobiohydrolase"/>
    <property type="match status" value="1"/>
</dbReference>
<dbReference type="InterPro" id="IPR050321">
    <property type="entry name" value="Glycosyltr_2/OpgH_subfam"/>
</dbReference>
<accession>E4XPM8</accession>
<dbReference type="GO" id="GO:0005524">
    <property type="term" value="F:ATP binding"/>
    <property type="evidence" value="ECO:0007669"/>
    <property type="project" value="InterPro"/>
</dbReference>